<organism evidence="10 11">
    <name type="scientific">Platanthera guangdongensis</name>
    <dbReference type="NCBI Taxonomy" id="2320717"/>
    <lineage>
        <taxon>Eukaryota</taxon>
        <taxon>Viridiplantae</taxon>
        <taxon>Streptophyta</taxon>
        <taxon>Embryophyta</taxon>
        <taxon>Tracheophyta</taxon>
        <taxon>Spermatophyta</taxon>
        <taxon>Magnoliopsida</taxon>
        <taxon>Liliopsida</taxon>
        <taxon>Asparagales</taxon>
        <taxon>Orchidaceae</taxon>
        <taxon>Orchidoideae</taxon>
        <taxon>Orchideae</taxon>
        <taxon>Orchidinae</taxon>
        <taxon>Platanthera</taxon>
    </lineage>
</organism>
<comment type="catalytic activity">
    <reaction evidence="1">
        <text>a 2'-deoxyribonucleoside 5'-diphosphate + ATP = a 2'-deoxyribonucleoside 5'-triphosphate + ADP</text>
        <dbReference type="Rhea" id="RHEA:44640"/>
        <dbReference type="ChEBI" id="CHEBI:30616"/>
        <dbReference type="ChEBI" id="CHEBI:61560"/>
        <dbReference type="ChEBI" id="CHEBI:73316"/>
        <dbReference type="ChEBI" id="CHEBI:456216"/>
        <dbReference type="EC" id="2.7.4.6"/>
    </reaction>
</comment>
<protein>
    <recommendedName>
        <fullName evidence="5">nucleoside-diphosphate kinase</fullName>
        <ecNumber evidence="5">2.7.4.6</ecNumber>
    </recommendedName>
</protein>
<keyword evidence="6" id="KW-0808">Transferase</keyword>
<dbReference type="PANTHER" id="PTHR11349">
    <property type="entry name" value="NUCLEOSIDE DIPHOSPHATE KINASE"/>
    <property type="match status" value="1"/>
</dbReference>
<sequence>MEATTLASIAASTTFAPFQNPSHGVGRRNFRPSSSPASCNNSTIARYRGCRSAFGQSPFLSFCAPRRHDRTRARRTSRTHIFLPHLVASMEDVDETYVMVKPDGVQRGLVGEIISRFEKKGFLLKGLKLFQCPKELAEV</sequence>
<comment type="cofactor">
    <cofactor evidence="3">
        <name>Mg(2+)</name>
        <dbReference type="ChEBI" id="CHEBI:18420"/>
    </cofactor>
</comment>
<dbReference type="SUPFAM" id="SSF54919">
    <property type="entry name" value="Nucleoside diphosphate kinase, NDK"/>
    <property type="match status" value="1"/>
</dbReference>
<name>A0ABR2LFK7_9ASPA</name>
<evidence type="ECO:0000313" key="10">
    <source>
        <dbReference type="EMBL" id="KAK8939583.1"/>
    </source>
</evidence>
<keyword evidence="11" id="KW-1185">Reference proteome</keyword>
<comment type="catalytic activity">
    <reaction evidence="2">
        <text>a ribonucleoside 5'-diphosphate + ATP = a ribonucleoside 5'-triphosphate + ADP</text>
        <dbReference type="Rhea" id="RHEA:18113"/>
        <dbReference type="ChEBI" id="CHEBI:30616"/>
        <dbReference type="ChEBI" id="CHEBI:57930"/>
        <dbReference type="ChEBI" id="CHEBI:61557"/>
        <dbReference type="ChEBI" id="CHEBI:456216"/>
        <dbReference type="EC" id="2.7.4.6"/>
    </reaction>
</comment>
<dbReference type="EC" id="2.7.4.6" evidence="5"/>
<dbReference type="Gene3D" id="3.30.70.141">
    <property type="entry name" value="Nucleoside diphosphate kinase-like domain"/>
    <property type="match status" value="1"/>
</dbReference>
<dbReference type="EMBL" id="JBBWWR010000020">
    <property type="protein sequence ID" value="KAK8939583.1"/>
    <property type="molecule type" value="Genomic_DNA"/>
</dbReference>
<dbReference type="Proteomes" id="UP001412067">
    <property type="component" value="Unassembled WGS sequence"/>
</dbReference>
<dbReference type="Pfam" id="PF00334">
    <property type="entry name" value="NDK"/>
    <property type="match status" value="1"/>
</dbReference>
<evidence type="ECO:0000313" key="11">
    <source>
        <dbReference type="Proteomes" id="UP001412067"/>
    </source>
</evidence>
<proteinExistence type="inferred from homology"/>
<evidence type="ECO:0000256" key="6">
    <source>
        <dbReference type="ARBA" id="ARBA00022679"/>
    </source>
</evidence>
<dbReference type="InterPro" id="IPR034907">
    <property type="entry name" value="NDK-like_dom"/>
</dbReference>
<comment type="caution">
    <text evidence="8">Lacks conserved residue(s) required for the propagation of feature annotation.</text>
</comment>
<evidence type="ECO:0000256" key="5">
    <source>
        <dbReference type="ARBA" id="ARBA00012966"/>
    </source>
</evidence>
<keyword evidence="7" id="KW-0418">Kinase</keyword>
<dbReference type="InterPro" id="IPR036850">
    <property type="entry name" value="NDK-like_dom_sf"/>
</dbReference>
<feature type="domain" description="Nucleoside diphosphate kinase-like" evidence="9">
    <location>
        <begin position="95"/>
        <end position="138"/>
    </location>
</feature>
<dbReference type="PROSITE" id="PS51374">
    <property type="entry name" value="NDPK_LIKE"/>
    <property type="match status" value="1"/>
</dbReference>
<evidence type="ECO:0000256" key="3">
    <source>
        <dbReference type="ARBA" id="ARBA00001946"/>
    </source>
</evidence>
<reference evidence="10 11" key="1">
    <citation type="journal article" date="2022" name="Nat. Plants">
        <title>Genomes of leafy and leafless Platanthera orchids illuminate the evolution of mycoheterotrophy.</title>
        <authorList>
            <person name="Li M.H."/>
            <person name="Liu K.W."/>
            <person name="Li Z."/>
            <person name="Lu H.C."/>
            <person name="Ye Q.L."/>
            <person name="Zhang D."/>
            <person name="Wang J.Y."/>
            <person name="Li Y.F."/>
            <person name="Zhong Z.M."/>
            <person name="Liu X."/>
            <person name="Yu X."/>
            <person name="Liu D.K."/>
            <person name="Tu X.D."/>
            <person name="Liu B."/>
            <person name="Hao Y."/>
            <person name="Liao X.Y."/>
            <person name="Jiang Y.T."/>
            <person name="Sun W.H."/>
            <person name="Chen J."/>
            <person name="Chen Y.Q."/>
            <person name="Ai Y."/>
            <person name="Zhai J.W."/>
            <person name="Wu S.S."/>
            <person name="Zhou Z."/>
            <person name="Hsiao Y.Y."/>
            <person name="Wu W.L."/>
            <person name="Chen Y.Y."/>
            <person name="Lin Y.F."/>
            <person name="Hsu J.L."/>
            <person name="Li C.Y."/>
            <person name="Wang Z.W."/>
            <person name="Zhao X."/>
            <person name="Zhong W.Y."/>
            <person name="Ma X.K."/>
            <person name="Ma L."/>
            <person name="Huang J."/>
            <person name="Chen G.Z."/>
            <person name="Huang M.Z."/>
            <person name="Huang L."/>
            <person name="Peng D.H."/>
            <person name="Luo Y.B."/>
            <person name="Zou S.Q."/>
            <person name="Chen S.P."/>
            <person name="Lan S."/>
            <person name="Tsai W.C."/>
            <person name="Van de Peer Y."/>
            <person name="Liu Z.J."/>
        </authorList>
    </citation>
    <scope>NUCLEOTIDE SEQUENCE [LARGE SCALE GENOMIC DNA]</scope>
    <source>
        <strain evidence="10">Lor288</strain>
    </source>
</reference>
<evidence type="ECO:0000256" key="7">
    <source>
        <dbReference type="ARBA" id="ARBA00022777"/>
    </source>
</evidence>
<gene>
    <name evidence="10" type="ORF">KSP40_PGU015252</name>
</gene>
<evidence type="ECO:0000256" key="2">
    <source>
        <dbReference type="ARBA" id="ARBA00000937"/>
    </source>
</evidence>
<evidence type="ECO:0000259" key="9">
    <source>
        <dbReference type="Pfam" id="PF00334"/>
    </source>
</evidence>
<evidence type="ECO:0000256" key="4">
    <source>
        <dbReference type="ARBA" id="ARBA00008142"/>
    </source>
</evidence>
<evidence type="ECO:0000256" key="1">
    <source>
        <dbReference type="ARBA" id="ARBA00000082"/>
    </source>
</evidence>
<comment type="similarity">
    <text evidence="4 8">Belongs to the NDK family.</text>
</comment>
<comment type="caution">
    <text evidence="10">The sequence shown here is derived from an EMBL/GenBank/DDBJ whole genome shotgun (WGS) entry which is preliminary data.</text>
</comment>
<accession>A0ABR2LFK7</accession>
<evidence type="ECO:0000256" key="8">
    <source>
        <dbReference type="PROSITE-ProRule" id="PRU00706"/>
    </source>
</evidence>